<dbReference type="SUPFAM" id="SSF53474">
    <property type="entry name" value="alpha/beta-Hydrolases"/>
    <property type="match status" value="1"/>
</dbReference>
<comment type="similarity">
    <text evidence="1">Belongs to the peptidase S33 family.</text>
</comment>
<evidence type="ECO:0000256" key="1">
    <source>
        <dbReference type="ARBA" id="ARBA00010088"/>
    </source>
</evidence>
<gene>
    <name evidence="5" type="ORF">GT755_15275</name>
</gene>
<organism evidence="5 6">
    <name type="scientific">Herbidospora solisilvae</name>
    <dbReference type="NCBI Taxonomy" id="2696284"/>
    <lineage>
        <taxon>Bacteria</taxon>
        <taxon>Bacillati</taxon>
        <taxon>Actinomycetota</taxon>
        <taxon>Actinomycetes</taxon>
        <taxon>Streptosporangiales</taxon>
        <taxon>Streptosporangiaceae</taxon>
        <taxon>Herbidospora</taxon>
    </lineage>
</organism>
<evidence type="ECO:0000256" key="3">
    <source>
        <dbReference type="ARBA" id="ARBA00022801"/>
    </source>
</evidence>
<reference evidence="5 6" key="1">
    <citation type="submission" date="2020-01" db="EMBL/GenBank/DDBJ databases">
        <title>Herbidospora sp. NEAU-GS84 nov., a novel actinomycete isolated from soil.</title>
        <authorList>
            <person name="Han L."/>
        </authorList>
    </citation>
    <scope>NUCLEOTIDE SEQUENCE [LARGE SCALE GENOMIC DNA]</scope>
    <source>
        <strain evidence="5 6">NEAU-GS84</strain>
    </source>
</reference>
<dbReference type="Proteomes" id="UP000479526">
    <property type="component" value="Unassembled WGS sequence"/>
</dbReference>
<evidence type="ECO:0000313" key="5">
    <source>
        <dbReference type="EMBL" id="NAS23047.1"/>
    </source>
</evidence>
<dbReference type="GO" id="GO:0016787">
    <property type="term" value="F:hydrolase activity"/>
    <property type="evidence" value="ECO:0007669"/>
    <property type="project" value="UniProtKB-KW"/>
</dbReference>
<dbReference type="PANTHER" id="PTHR43248:SF29">
    <property type="entry name" value="TRIPEPTIDYL AMINOPEPTIDASE"/>
    <property type="match status" value="1"/>
</dbReference>
<protein>
    <submittedName>
        <fullName evidence="5">Alpha/beta fold hydrolase</fullName>
    </submittedName>
</protein>
<name>A0A7C9J2S9_9ACTN</name>
<dbReference type="InterPro" id="IPR013595">
    <property type="entry name" value="Pept_S33_TAP-like_C"/>
</dbReference>
<dbReference type="InterPro" id="IPR051601">
    <property type="entry name" value="Serine_prot/Carboxylest_S33"/>
</dbReference>
<keyword evidence="2" id="KW-0732">Signal</keyword>
<dbReference type="Gene3D" id="3.40.50.1820">
    <property type="entry name" value="alpha/beta hydrolase"/>
    <property type="match status" value="1"/>
</dbReference>
<dbReference type="RefSeq" id="WP_161480368.1">
    <property type="nucleotide sequence ID" value="NZ_WXEW01000004.1"/>
</dbReference>
<keyword evidence="6" id="KW-1185">Reference proteome</keyword>
<dbReference type="PANTHER" id="PTHR43248">
    <property type="entry name" value="2-SUCCINYL-6-HYDROXY-2,4-CYCLOHEXADIENE-1-CARBOXYLATE SYNTHASE"/>
    <property type="match status" value="1"/>
</dbReference>
<evidence type="ECO:0000313" key="6">
    <source>
        <dbReference type="Proteomes" id="UP000479526"/>
    </source>
</evidence>
<sequence>MSRAKLVVIALVAMTGVGGGGGPVDPAGLAWATCPEAPTAPFQCATLTVPLDYADPGKGTLGLAVVRSKATGPRIGSLVLNFGGPGGSGVTTLLASGTAFASLNRSYDLVSFDPRGVDRSSGIQCLPPKEFEEFLEAEPSLDETTERNLSIEFVQGCQKNAGRILPYVGTVNAAKDMELLRQALGDPKLNYLGFSYGTHLGATYATLFPQKTGRMVLDAALDPTVGLLEQSRTQVLGFQKAYENYLADCERQGCPFGGNAAVVRLLDQLEKKPLMVNGRKVTDDTVRAAIGEALYSKLSWPLLTQALTAAIAGDGTGVQTLADLYAGRQPDGTYNTLLSSLNAVLCADTTERPTFAQAEALARDLTKVSPIFGPDAASAGICSVWPTPGEDSNKRVSSRGTQYPVLVVGAVNDPATPFVWAPRLTAELGNAVLLTFQGEGHGAYGQTLCVTGIVDAYLLNGTVPAKGTVCPAT</sequence>
<keyword evidence="3 5" id="KW-0378">Hydrolase</keyword>
<evidence type="ECO:0000256" key="2">
    <source>
        <dbReference type="ARBA" id="ARBA00022729"/>
    </source>
</evidence>
<dbReference type="Pfam" id="PF08386">
    <property type="entry name" value="Abhydrolase_4"/>
    <property type="match status" value="1"/>
</dbReference>
<feature type="domain" description="Peptidase S33 tripeptidyl aminopeptidase-like C-terminal" evidence="4">
    <location>
        <begin position="370"/>
        <end position="470"/>
    </location>
</feature>
<accession>A0A7C9J2S9</accession>
<dbReference type="InterPro" id="IPR029058">
    <property type="entry name" value="AB_hydrolase_fold"/>
</dbReference>
<comment type="caution">
    <text evidence="5">The sequence shown here is derived from an EMBL/GenBank/DDBJ whole genome shotgun (WGS) entry which is preliminary data.</text>
</comment>
<proteinExistence type="inferred from homology"/>
<dbReference type="EMBL" id="WXEW01000004">
    <property type="protein sequence ID" value="NAS23047.1"/>
    <property type="molecule type" value="Genomic_DNA"/>
</dbReference>
<dbReference type="AlphaFoldDB" id="A0A7C9J2S9"/>
<evidence type="ECO:0000259" key="4">
    <source>
        <dbReference type="Pfam" id="PF08386"/>
    </source>
</evidence>